<dbReference type="FunCoup" id="A0A6P8PB63">
    <property type="interactions" value="180"/>
</dbReference>
<keyword evidence="2" id="KW-0560">Oxidoreductase</keyword>
<dbReference type="SUPFAM" id="SSF51735">
    <property type="entry name" value="NAD(P)-binding Rossmann-fold domains"/>
    <property type="match status" value="1"/>
</dbReference>
<sequence length="314" mass="34899">MPGVLLGTAIVLAAYILIYFNFIKGPRCKSETSLKGKTVLITGGNCGIGKVTALDLARRGARTILACRNKEKAEAAIFDIRKKSGNMQVLFMKLDLASLTSIRAFATLFLESEPRLDILINNAGVLGGDMTIDGYNPMFRVNHLGHFLLTQLLLERLKHCAPSRIVIVSSNSYFYGKIDFENLNPPPGGLIRNIQAYADSKLANVLHARELANRLEGNNITCYAVHPGLVHTEIFHCISPWLKLPVYFYLCLFARDCIVGAQTSIYCAVQEGIEQHSGRYFADCRVQEVWQKGRDDVVAKKLWEVSEYLVDLAG</sequence>
<feature type="transmembrane region" description="Helical" evidence="3">
    <location>
        <begin position="6"/>
        <end position="23"/>
    </location>
</feature>
<evidence type="ECO:0000313" key="5">
    <source>
        <dbReference type="RefSeq" id="XP_033778210.1"/>
    </source>
</evidence>
<dbReference type="PRINTS" id="PR00081">
    <property type="entry name" value="GDHRDH"/>
</dbReference>
<dbReference type="InterPro" id="IPR002347">
    <property type="entry name" value="SDR_fam"/>
</dbReference>
<dbReference type="Proteomes" id="UP000515159">
    <property type="component" value="Chromosome 15"/>
</dbReference>
<evidence type="ECO:0000256" key="1">
    <source>
        <dbReference type="ARBA" id="ARBA00006484"/>
    </source>
</evidence>
<dbReference type="GO" id="GO:0016491">
    <property type="term" value="F:oxidoreductase activity"/>
    <property type="evidence" value="ECO:0007669"/>
    <property type="project" value="UniProtKB-KW"/>
</dbReference>
<evidence type="ECO:0000313" key="4">
    <source>
        <dbReference type="Proteomes" id="UP000515159"/>
    </source>
</evidence>
<gene>
    <name evidence="5" type="primary">DHRS13</name>
</gene>
<dbReference type="RefSeq" id="XP_033778210.1">
    <property type="nucleotide sequence ID" value="XM_033922319.1"/>
</dbReference>
<dbReference type="InParanoid" id="A0A6P8PB63"/>
<name>A0A6P8PB63_GEOSA</name>
<keyword evidence="3" id="KW-1133">Transmembrane helix</keyword>
<dbReference type="CTD" id="147015"/>
<proteinExistence type="inferred from homology"/>
<dbReference type="GeneID" id="117349182"/>
<keyword evidence="3" id="KW-0472">Membrane</keyword>
<evidence type="ECO:0000256" key="3">
    <source>
        <dbReference type="SAM" id="Phobius"/>
    </source>
</evidence>
<dbReference type="KEGG" id="gsh:117349182"/>
<dbReference type="OrthoDB" id="191139at2759"/>
<protein>
    <submittedName>
        <fullName evidence="5">Dehydrogenase/reductase SDR family member 13</fullName>
    </submittedName>
</protein>
<keyword evidence="3" id="KW-0812">Transmembrane</keyword>
<organism evidence="4 5">
    <name type="scientific">Geotrypetes seraphini</name>
    <name type="common">Gaboon caecilian</name>
    <name type="synonym">Caecilia seraphini</name>
    <dbReference type="NCBI Taxonomy" id="260995"/>
    <lineage>
        <taxon>Eukaryota</taxon>
        <taxon>Metazoa</taxon>
        <taxon>Chordata</taxon>
        <taxon>Craniata</taxon>
        <taxon>Vertebrata</taxon>
        <taxon>Euteleostomi</taxon>
        <taxon>Amphibia</taxon>
        <taxon>Gymnophiona</taxon>
        <taxon>Geotrypetes</taxon>
    </lineage>
</organism>
<reference evidence="5" key="1">
    <citation type="submission" date="2025-08" db="UniProtKB">
        <authorList>
            <consortium name="RefSeq"/>
        </authorList>
    </citation>
    <scope>IDENTIFICATION</scope>
</reference>
<dbReference type="AlphaFoldDB" id="A0A6P8PB63"/>
<dbReference type="InterPro" id="IPR036291">
    <property type="entry name" value="NAD(P)-bd_dom_sf"/>
</dbReference>
<dbReference type="Pfam" id="PF00106">
    <property type="entry name" value="adh_short"/>
    <property type="match status" value="1"/>
</dbReference>
<evidence type="ECO:0000256" key="2">
    <source>
        <dbReference type="ARBA" id="ARBA00023002"/>
    </source>
</evidence>
<dbReference type="Gene3D" id="3.40.50.720">
    <property type="entry name" value="NAD(P)-binding Rossmann-like Domain"/>
    <property type="match status" value="1"/>
</dbReference>
<dbReference type="PANTHER" id="PTHR43157">
    <property type="entry name" value="PHOSPHATIDYLINOSITOL-GLYCAN BIOSYNTHESIS CLASS F PROTEIN-RELATED"/>
    <property type="match status" value="1"/>
</dbReference>
<dbReference type="PANTHER" id="PTHR43157:SF44">
    <property type="entry name" value="DEHYDROGENASE_REDUCTASE SDR FAMILY MEMBER 13"/>
    <property type="match status" value="1"/>
</dbReference>
<keyword evidence="4" id="KW-1185">Reference proteome</keyword>
<accession>A0A6P8PB63</accession>
<comment type="similarity">
    <text evidence="1">Belongs to the short-chain dehydrogenases/reductases (SDR) family.</text>
</comment>